<reference evidence="14 16" key="2">
    <citation type="journal article" date="2013" name="Nature">
        <title>Insights into bilaterian evolution from three spiralian genomes.</title>
        <authorList>
            <person name="Simakov O."/>
            <person name="Marletaz F."/>
            <person name="Cho S.J."/>
            <person name="Edsinger-Gonzales E."/>
            <person name="Havlak P."/>
            <person name="Hellsten U."/>
            <person name="Kuo D.H."/>
            <person name="Larsson T."/>
            <person name="Lv J."/>
            <person name="Arendt D."/>
            <person name="Savage R."/>
            <person name="Osoegawa K."/>
            <person name="de Jong P."/>
            <person name="Grimwood J."/>
            <person name="Chapman J.A."/>
            <person name="Shapiro H."/>
            <person name="Aerts A."/>
            <person name="Otillar R.P."/>
            <person name="Terry A.Y."/>
            <person name="Boore J.L."/>
            <person name="Grigoriev I.V."/>
            <person name="Lindberg D.R."/>
            <person name="Seaver E.C."/>
            <person name="Weisblat D.A."/>
            <person name="Putnam N.H."/>
            <person name="Rokhsar D.S."/>
        </authorList>
    </citation>
    <scope>NUCLEOTIDE SEQUENCE</scope>
</reference>
<accession>T1FZG1</accession>
<comment type="similarity">
    <text evidence="12">Belongs to the protein kinase superfamily.</text>
</comment>
<dbReference type="InParanoid" id="T1FZG1"/>
<name>T1FZG1_HELRO</name>
<dbReference type="RefSeq" id="XP_009025244.1">
    <property type="nucleotide sequence ID" value="XM_009026996.1"/>
</dbReference>
<evidence type="ECO:0000256" key="5">
    <source>
        <dbReference type="ARBA" id="ARBA00022741"/>
    </source>
</evidence>
<feature type="binding site" evidence="11">
    <location>
        <position position="36"/>
    </location>
    <ligand>
        <name>ATP</name>
        <dbReference type="ChEBI" id="CHEBI:30616"/>
    </ligand>
</feature>
<evidence type="ECO:0000256" key="3">
    <source>
        <dbReference type="ARBA" id="ARBA00022553"/>
    </source>
</evidence>
<dbReference type="FunFam" id="1.10.510.10:FF:000658">
    <property type="entry name" value="Protein CBG12184"/>
    <property type="match status" value="1"/>
</dbReference>
<dbReference type="GO" id="GO:0035861">
    <property type="term" value="C:site of double-strand break"/>
    <property type="evidence" value="ECO:0000318"/>
    <property type="project" value="GO_Central"/>
</dbReference>
<dbReference type="PIRSF" id="PIRSF000654">
    <property type="entry name" value="Integrin-linked_kinase"/>
    <property type="match status" value="1"/>
</dbReference>
<dbReference type="PANTHER" id="PTHR24346:SF102">
    <property type="entry name" value="TESTIS-SPECIFIC SERINE_THREONINE-PROTEIN KINASE 1"/>
    <property type="match status" value="1"/>
</dbReference>
<evidence type="ECO:0000313" key="14">
    <source>
        <dbReference type="EMBL" id="ESN96587.1"/>
    </source>
</evidence>
<gene>
    <name evidence="15" type="primary">20214209</name>
    <name evidence="14" type="ORF">HELRODRAFT_68509</name>
</gene>
<dbReference type="GO" id="GO:0030154">
    <property type="term" value="P:cell differentiation"/>
    <property type="evidence" value="ECO:0007669"/>
    <property type="project" value="UniProtKB-KW"/>
</dbReference>
<dbReference type="HOGENOM" id="CLU_000288_63_0_1"/>
<dbReference type="Pfam" id="PF00069">
    <property type="entry name" value="Pkinase"/>
    <property type="match status" value="1"/>
</dbReference>
<keyword evidence="2" id="KW-0217">Developmental protein</keyword>
<evidence type="ECO:0000256" key="7">
    <source>
        <dbReference type="ARBA" id="ARBA00022840"/>
    </source>
</evidence>
<dbReference type="GO" id="GO:0005634">
    <property type="term" value="C:nucleus"/>
    <property type="evidence" value="ECO:0000318"/>
    <property type="project" value="GO_Central"/>
</dbReference>
<keyword evidence="6" id="KW-0221">Differentiation</keyword>
<dbReference type="AlphaFoldDB" id="T1FZG1"/>
<evidence type="ECO:0000256" key="8">
    <source>
        <dbReference type="ARBA" id="ARBA00022842"/>
    </source>
</evidence>
<dbReference type="InterPro" id="IPR000719">
    <property type="entry name" value="Prot_kinase_dom"/>
</dbReference>
<keyword evidence="12" id="KW-0418">Kinase</keyword>
<dbReference type="InterPro" id="IPR017441">
    <property type="entry name" value="Protein_kinase_ATP_BS"/>
</dbReference>
<evidence type="ECO:0000256" key="6">
    <source>
        <dbReference type="ARBA" id="ARBA00022782"/>
    </source>
</evidence>
<dbReference type="GO" id="GO:0004674">
    <property type="term" value="F:protein serine/threonine kinase activity"/>
    <property type="evidence" value="ECO:0000318"/>
    <property type="project" value="GO_Central"/>
</dbReference>
<proteinExistence type="inferred from homology"/>
<reference evidence="15" key="3">
    <citation type="submission" date="2015-06" db="UniProtKB">
        <authorList>
            <consortium name="EnsemblMetazoa"/>
        </authorList>
    </citation>
    <scope>IDENTIFICATION</scope>
</reference>
<reference evidence="16" key="1">
    <citation type="submission" date="2012-12" db="EMBL/GenBank/DDBJ databases">
        <authorList>
            <person name="Hellsten U."/>
            <person name="Grimwood J."/>
            <person name="Chapman J.A."/>
            <person name="Shapiro H."/>
            <person name="Aerts A."/>
            <person name="Otillar R.P."/>
            <person name="Terry A.Y."/>
            <person name="Boore J.L."/>
            <person name="Simakov O."/>
            <person name="Marletaz F."/>
            <person name="Cho S.-J."/>
            <person name="Edsinger-Gonzales E."/>
            <person name="Havlak P."/>
            <person name="Kuo D.-H."/>
            <person name="Larsson T."/>
            <person name="Lv J."/>
            <person name="Arendt D."/>
            <person name="Savage R."/>
            <person name="Osoegawa K."/>
            <person name="de Jong P."/>
            <person name="Lindberg D.R."/>
            <person name="Seaver E.C."/>
            <person name="Weisblat D.A."/>
            <person name="Putnam N.H."/>
            <person name="Grigoriev I.V."/>
            <person name="Rokhsar D.S."/>
        </authorList>
    </citation>
    <scope>NUCLEOTIDE SEQUENCE</scope>
</reference>
<dbReference type="PANTHER" id="PTHR24346">
    <property type="entry name" value="MAP/MICROTUBULE AFFINITY-REGULATING KINASE"/>
    <property type="match status" value="1"/>
</dbReference>
<evidence type="ECO:0000256" key="9">
    <source>
        <dbReference type="ARBA" id="ARBA00022843"/>
    </source>
</evidence>
<dbReference type="SMART" id="SM00220">
    <property type="entry name" value="S_TKc"/>
    <property type="match status" value="1"/>
</dbReference>
<evidence type="ECO:0000313" key="16">
    <source>
        <dbReference type="Proteomes" id="UP000015101"/>
    </source>
</evidence>
<evidence type="ECO:0000259" key="13">
    <source>
        <dbReference type="PROSITE" id="PS50011"/>
    </source>
</evidence>
<dbReference type="Gene3D" id="1.10.510.10">
    <property type="entry name" value="Transferase(Phosphotransferase) domain 1"/>
    <property type="match status" value="1"/>
</dbReference>
<evidence type="ECO:0000256" key="2">
    <source>
        <dbReference type="ARBA" id="ARBA00022473"/>
    </source>
</evidence>
<evidence type="ECO:0000313" key="15">
    <source>
        <dbReference type="EnsemblMetazoa" id="HelroP68509"/>
    </source>
</evidence>
<sequence length="278" mass="31473">MFYRNGYRLGEKIGTGSFAIVRKALNSATGKPMAVKIIDHNLATKEVQEKFLPRELEIISTLKHPNIIEVEKIVRFGPYTCVIMEQAKEGDLLEFILKKGCMAEPPAKKIINGIVKALQYCHSNNIAHRDLKCENILLGDHGDPKLSDFGFARCVTDPINKKRLLSRTFCGSAAYVPPEVLRGTPYNPMMSDVWSLGVIFFIVVTGLMPFDDSNLPKMVESQIKKKWTFPKNCKDRLSSECQHLIRKMLEPDIMLRVTINQLANNEWLKSDTTVDKST</sequence>
<keyword evidence="12" id="KW-0808">Transferase</keyword>
<keyword evidence="3" id="KW-0597">Phosphoprotein</keyword>
<evidence type="ECO:0000256" key="10">
    <source>
        <dbReference type="ARBA" id="ARBA00022871"/>
    </source>
</evidence>
<feature type="domain" description="Protein kinase" evidence="13">
    <location>
        <begin position="7"/>
        <end position="268"/>
    </location>
</feature>
<keyword evidence="8" id="KW-0460">Magnesium</keyword>
<evidence type="ECO:0000256" key="4">
    <source>
        <dbReference type="ARBA" id="ARBA00022723"/>
    </source>
</evidence>
<protein>
    <recommendedName>
        <fullName evidence="13">Protein kinase domain-containing protein</fullName>
    </recommendedName>
</protein>
<dbReference type="GO" id="GO:0005524">
    <property type="term" value="F:ATP binding"/>
    <property type="evidence" value="ECO:0007669"/>
    <property type="project" value="UniProtKB-UniRule"/>
</dbReference>
<dbReference type="eggNOG" id="KOG0583">
    <property type="taxonomic scope" value="Eukaryota"/>
</dbReference>
<dbReference type="GO" id="GO:0000287">
    <property type="term" value="F:magnesium ion binding"/>
    <property type="evidence" value="ECO:0007669"/>
    <property type="project" value="UniProtKB-ARBA"/>
</dbReference>
<dbReference type="GO" id="GO:0007095">
    <property type="term" value="P:mitotic G2 DNA damage checkpoint signaling"/>
    <property type="evidence" value="ECO:0000318"/>
    <property type="project" value="GO_Central"/>
</dbReference>
<dbReference type="PROSITE" id="PS00107">
    <property type="entry name" value="PROTEIN_KINASE_ATP"/>
    <property type="match status" value="1"/>
</dbReference>
<dbReference type="EnsemblMetazoa" id="HelroT68509">
    <property type="protein sequence ID" value="HelroP68509"/>
    <property type="gene ID" value="HelroG68509"/>
</dbReference>
<evidence type="ECO:0000256" key="12">
    <source>
        <dbReference type="RuleBase" id="RU000304"/>
    </source>
</evidence>
<keyword evidence="5 11" id="KW-0547">Nucleotide-binding</keyword>
<evidence type="ECO:0000256" key="1">
    <source>
        <dbReference type="ARBA" id="ARBA00001946"/>
    </source>
</evidence>
<keyword evidence="9" id="KW-0832">Ubl conjugation</keyword>
<dbReference type="GeneID" id="20214209"/>
<dbReference type="SUPFAM" id="SSF56112">
    <property type="entry name" value="Protein kinase-like (PK-like)"/>
    <property type="match status" value="1"/>
</dbReference>
<keyword evidence="12" id="KW-0723">Serine/threonine-protein kinase</keyword>
<dbReference type="OrthoDB" id="541276at2759"/>
<dbReference type="KEGG" id="hro:HELRODRAFT_68509"/>
<keyword evidence="10" id="KW-0744">Spermatogenesis</keyword>
<organism evidence="15 16">
    <name type="scientific">Helobdella robusta</name>
    <name type="common">Californian leech</name>
    <dbReference type="NCBI Taxonomy" id="6412"/>
    <lineage>
        <taxon>Eukaryota</taxon>
        <taxon>Metazoa</taxon>
        <taxon>Spiralia</taxon>
        <taxon>Lophotrochozoa</taxon>
        <taxon>Annelida</taxon>
        <taxon>Clitellata</taxon>
        <taxon>Hirudinea</taxon>
        <taxon>Rhynchobdellida</taxon>
        <taxon>Glossiphoniidae</taxon>
        <taxon>Helobdella</taxon>
    </lineage>
</organism>
<keyword evidence="4" id="KW-0479">Metal-binding</keyword>
<dbReference type="EMBL" id="KB097495">
    <property type="protein sequence ID" value="ESN96587.1"/>
    <property type="molecule type" value="Genomic_DNA"/>
</dbReference>
<keyword evidence="7 11" id="KW-0067">ATP-binding</keyword>
<dbReference type="OMA" id="CENIMLD"/>
<dbReference type="PROSITE" id="PS00108">
    <property type="entry name" value="PROTEIN_KINASE_ST"/>
    <property type="match status" value="1"/>
</dbReference>
<comment type="cofactor">
    <cofactor evidence="1">
        <name>Mg(2+)</name>
        <dbReference type="ChEBI" id="CHEBI:18420"/>
    </cofactor>
</comment>
<evidence type="ECO:0000256" key="11">
    <source>
        <dbReference type="PROSITE-ProRule" id="PRU10141"/>
    </source>
</evidence>
<dbReference type="InterPro" id="IPR011009">
    <property type="entry name" value="Kinase-like_dom_sf"/>
</dbReference>
<dbReference type="GO" id="GO:0005737">
    <property type="term" value="C:cytoplasm"/>
    <property type="evidence" value="ECO:0000318"/>
    <property type="project" value="GO_Central"/>
</dbReference>
<dbReference type="EMBL" id="AMQM01001414">
    <property type="status" value="NOT_ANNOTATED_CDS"/>
    <property type="molecule type" value="Genomic_DNA"/>
</dbReference>
<dbReference type="InterPro" id="IPR008271">
    <property type="entry name" value="Ser/Thr_kinase_AS"/>
</dbReference>
<dbReference type="GO" id="GO:0007283">
    <property type="term" value="P:spermatogenesis"/>
    <property type="evidence" value="ECO:0007669"/>
    <property type="project" value="UniProtKB-KW"/>
</dbReference>
<dbReference type="PROSITE" id="PS50011">
    <property type="entry name" value="PROTEIN_KINASE_DOM"/>
    <property type="match status" value="1"/>
</dbReference>
<dbReference type="Proteomes" id="UP000015101">
    <property type="component" value="Unassembled WGS sequence"/>
</dbReference>
<keyword evidence="16" id="KW-1185">Reference proteome</keyword>
<dbReference type="STRING" id="6412.T1FZG1"/>
<dbReference type="CTD" id="20214209"/>